<gene>
    <name evidence="1" type="ORF">ACAT0790_LOCUS4087</name>
</gene>
<dbReference type="AlphaFoldDB" id="A0A7S1L4M6"/>
<evidence type="ECO:0000313" key="1">
    <source>
        <dbReference type="EMBL" id="CAD9093794.1"/>
    </source>
</evidence>
<dbReference type="EMBL" id="HBGE01006563">
    <property type="protein sequence ID" value="CAD9093794.1"/>
    <property type="molecule type" value="Transcribed_RNA"/>
</dbReference>
<organism evidence="1">
    <name type="scientific">Alexandrium catenella</name>
    <name type="common">Red tide dinoflagellate</name>
    <name type="synonym">Gonyaulax catenella</name>
    <dbReference type="NCBI Taxonomy" id="2925"/>
    <lineage>
        <taxon>Eukaryota</taxon>
        <taxon>Sar</taxon>
        <taxon>Alveolata</taxon>
        <taxon>Dinophyceae</taxon>
        <taxon>Gonyaulacales</taxon>
        <taxon>Pyrocystaceae</taxon>
        <taxon>Alexandrium</taxon>
    </lineage>
</organism>
<protein>
    <submittedName>
        <fullName evidence="1">Uncharacterized protein</fullName>
    </submittedName>
</protein>
<accession>A0A7S1L4M6</accession>
<name>A0A7S1L4M6_ALECA</name>
<reference evidence="1" key="1">
    <citation type="submission" date="2021-01" db="EMBL/GenBank/DDBJ databases">
        <authorList>
            <person name="Corre E."/>
            <person name="Pelletier E."/>
            <person name="Niang G."/>
            <person name="Scheremetjew M."/>
            <person name="Finn R."/>
            <person name="Kale V."/>
            <person name="Holt S."/>
            <person name="Cochrane G."/>
            <person name="Meng A."/>
            <person name="Brown T."/>
            <person name="Cohen L."/>
        </authorList>
    </citation>
    <scope>NUCLEOTIDE SEQUENCE</scope>
    <source>
        <strain evidence="1">OF101</strain>
    </source>
</reference>
<proteinExistence type="predicted"/>
<sequence length="202" mass="20933">MAQACGTPTAAASAVEIPSIPGASFAFGPMAVGSFLVALAAMTGGVTAEMVCPGSPAHFFHTGMRITTTARATCATVEAEAKARASGQYGQWHDPHNNGTYALASFGGTVAFTRLTGDKKYTDKLVFTLTPKGGECLIEACSESQVTSGLDMGTNYCNLKMLYCGTSDGCRPVKSDFTAYGEETQKMAQASVSMSSCLKTVS</sequence>